<sequence length="60" mass="6010">MAVGVAAGAQCDRSAVPAQAETGVGAAADRMASTATPREPVLPFFMPTGMGRPLASCRCT</sequence>
<proteinExistence type="predicted"/>
<dbReference type="Proteomes" id="UP000094960">
    <property type="component" value="Chromosome"/>
</dbReference>
<reference evidence="3" key="1">
    <citation type="submission" date="2016-09" db="EMBL/GenBank/DDBJ databases">
        <title>Streptomyces puniciscabiei strain:TW1S1 Genome sequencing and assembly.</title>
        <authorList>
            <person name="Kim M.-K."/>
            <person name="Kim S.B."/>
        </authorList>
    </citation>
    <scope>NUCLEOTIDE SEQUENCE [LARGE SCALE GENOMIC DNA]</scope>
    <source>
        <strain evidence="3">TW1S1</strain>
    </source>
</reference>
<protein>
    <submittedName>
        <fullName evidence="2">Uncharacterized protein</fullName>
    </submittedName>
</protein>
<accession>A0A1D7YF49</accession>
<evidence type="ECO:0000313" key="3">
    <source>
        <dbReference type="Proteomes" id="UP000094960"/>
    </source>
</evidence>
<name>A0A1D7YF49_9ACTN</name>
<dbReference type="KEGG" id="spun:BFF78_27065"/>
<feature type="region of interest" description="Disordered" evidence="1">
    <location>
        <begin position="1"/>
        <end position="26"/>
    </location>
</feature>
<keyword evidence="3" id="KW-1185">Reference proteome</keyword>
<dbReference type="AlphaFoldDB" id="A0A1D7YF49"/>
<organism evidence="2 3">
    <name type="scientific">Streptomyces fodineus</name>
    <dbReference type="NCBI Taxonomy" id="1904616"/>
    <lineage>
        <taxon>Bacteria</taxon>
        <taxon>Bacillati</taxon>
        <taxon>Actinomycetota</taxon>
        <taxon>Actinomycetes</taxon>
        <taxon>Kitasatosporales</taxon>
        <taxon>Streptomycetaceae</taxon>
        <taxon>Streptomyces</taxon>
    </lineage>
</organism>
<evidence type="ECO:0000256" key="1">
    <source>
        <dbReference type="SAM" id="MobiDB-lite"/>
    </source>
</evidence>
<gene>
    <name evidence="2" type="ORF">BFF78_27065</name>
</gene>
<evidence type="ECO:0000313" key="2">
    <source>
        <dbReference type="EMBL" id="AOR34227.1"/>
    </source>
</evidence>
<dbReference type="EMBL" id="CP017248">
    <property type="protein sequence ID" value="AOR34227.1"/>
    <property type="molecule type" value="Genomic_DNA"/>
</dbReference>